<reference evidence="2 3" key="1">
    <citation type="submission" date="2019-05" db="EMBL/GenBank/DDBJ databases">
        <title>We sequenced the genome of Paenibacillus hemerocallicola KCTC 33185 for further insight into its adaptation and study the phylogeny of Paenibacillus.</title>
        <authorList>
            <person name="Narsing Rao M.P."/>
        </authorList>
    </citation>
    <scope>NUCLEOTIDE SEQUENCE [LARGE SCALE GENOMIC DNA]</scope>
    <source>
        <strain evidence="2 3">KCTC 33185</strain>
    </source>
</reference>
<dbReference type="Pfam" id="PF00583">
    <property type="entry name" value="Acetyltransf_1"/>
    <property type="match status" value="2"/>
</dbReference>
<dbReference type="Gene3D" id="3.40.630.30">
    <property type="match status" value="2"/>
</dbReference>
<comment type="caution">
    <text evidence="2">The sequence shown here is derived from an EMBL/GenBank/DDBJ whole genome shotgun (WGS) entry which is preliminary data.</text>
</comment>
<proteinExistence type="predicted"/>
<dbReference type="InterPro" id="IPR000182">
    <property type="entry name" value="GNAT_dom"/>
</dbReference>
<keyword evidence="2" id="KW-0808">Transferase</keyword>
<protein>
    <submittedName>
        <fullName evidence="2">GNAT family N-acetyltransferase</fullName>
    </submittedName>
</protein>
<accession>A0A5C4TFJ0</accession>
<dbReference type="InterPro" id="IPR016181">
    <property type="entry name" value="Acyl_CoA_acyltransferase"/>
</dbReference>
<feature type="domain" description="N-acetyltransferase" evidence="1">
    <location>
        <begin position="159"/>
        <end position="292"/>
    </location>
</feature>
<sequence>MPLIEIIKLTPEASGPYRPFTYRAYRDWMVKPEAESEAEKIALGACFMGEPVGLLLVHSPIHDEPARVLSLFVDERFRNLGIGSALMQELKTCLSRNNLRRACVEYYAINKYQALERVLLKSGWQLPAVYSRFYRCDISAGRDSPWIHRFKLSARCHVIPWSELQRDEIAVMNTLQEKDFNAYFMPLLNDGTIETDCSLVLKLDDEIAGWSIVDRELTDTLLYRALYIREVYRDQGLGLALAAQSAQRMIRTNATHLVIQLLAGNERMQKVADRLLAPMQPVITDYKRAVLE</sequence>
<dbReference type="PROSITE" id="PS51186">
    <property type="entry name" value="GNAT"/>
    <property type="match status" value="2"/>
</dbReference>
<keyword evidence="3" id="KW-1185">Reference proteome</keyword>
<evidence type="ECO:0000313" key="2">
    <source>
        <dbReference type="EMBL" id="TNJ67801.1"/>
    </source>
</evidence>
<evidence type="ECO:0000313" key="3">
    <source>
        <dbReference type="Proteomes" id="UP000307943"/>
    </source>
</evidence>
<evidence type="ECO:0000259" key="1">
    <source>
        <dbReference type="PROSITE" id="PS51186"/>
    </source>
</evidence>
<dbReference type="EMBL" id="VDCQ01000003">
    <property type="protein sequence ID" value="TNJ67801.1"/>
    <property type="molecule type" value="Genomic_DNA"/>
</dbReference>
<feature type="domain" description="N-acetyltransferase" evidence="1">
    <location>
        <begin position="1"/>
        <end position="145"/>
    </location>
</feature>
<dbReference type="CDD" id="cd04301">
    <property type="entry name" value="NAT_SF"/>
    <property type="match status" value="2"/>
</dbReference>
<dbReference type="SUPFAM" id="SSF55729">
    <property type="entry name" value="Acyl-CoA N-acyltransferases (Nat)"/>
    <property type="match status" value="1"/>
</dbReference>
<organism evidence="2 3">
    <name type="scientific">Paenibacillus hemerocallicola</name>
    <dbReference type="NCBI Taxonomy" id="1172614"/>
    <lineage>
        <taxon>Bacteria</taxon>
        <taxon>Bacillati</taxon>
        <taxon>Bacillota</taxon>
        <taxon>Bacilli</taxon>
        <taxon>Bacillales</taxon>
        <taxon>Paenibacillaceae</taxon>
        <taxon>Paenibacillus</taxon>
    </lineage>
</organism>
<dbReference type="AlphaFoldDB" id="A0A5C4TFJ0"/>
<gene>
    <name evidence="2" type="ORF">FE784_03375</name>
</gene>
<dbReference type="GO" id="GO:0016747">
    <property type="term" value="F:acyltransferase activity, transferring groups other than amino-acyl groups"/>
    <property type="evidence" value="ECO:0007669"/>
    <property type="project" value="InterPro"/>
</dbReference>
<name>A0A5C4TFJ0_9BACL</name>
<dbReference type="OrthoDB" id="2609247at2"/>
<dbReference type="Proteomes" id="UP000307943">
    <property type="component" value="Unassembled WGS sequence"/>
</dbReference>